<protein>
    <submittedName>
        <fullName evidence="10">Homeobox domain-containing protein</fullName>
    </submittedName>
</protein>
<reference evidence="10" key="1">
    <citation type="journal article" date="2020" name="Ecol. Evol.">
        <title>Genome structure and content of the rice root-knot nematode (Meloidogyne graminicola).</title>
        <authorList>
            <person name="Phan N.T."/>
            <person name="Danchin E.G.J."/>
            <person name="Klopp C."/>
            <person name="Perfus-Barbeoch L."/>
            <person name="Kozlowski D.K."/>
            <person name="Koutsovoulos G.D."/>
            <person name="Lopez-Roques C."/>
            <person name="Bouchez O."/>
            <person name="Zahm M."/>
            <person name="Besnard G."/>
            <person name="Bellafiore S."/>
        </authorList>
    </citation>
    <scope>NUCLEOTIDE SEQUENCE</scope>
    <source>
        <strain evidence="10">VN-18</strain>
    </source>
</reference>
<evidence type="ECO:0000313" key="10">
    <source>
        <dbReference type="EMBL" id="KAF7634827.1"/>
    </source>
</evidence>
<keyword evidence="5 6" id="KW-0539">Nucleus</keyword>
<gene>
    <name evidence="10" type="ORF">Mgra_00005720</name>
</gene>
<dbReference type="InterPro" id="IPR001356">
    <property type="entry name" value="HD"/>
</dbReference>
<dbReference type="CDD" id="cd00086">
    <property type="entry name" value="homeodomain"/>
    <property type="match status" value="1"/>
</dbReference>
<evidence type="ECO:0000313" key="11">
    <source>
        <dbReference type="Proteomes" id="UP000605970"/>
    </source>
</evidence>
<keyword evidence="3 6" id="KW-0238">DNA-binding</keyword>
<dbReference type="OrthoDB" id="6159439at2759"/>
<dbReference type="AlphaFoldDB" id="A0A8S9ZMW9"/>
<keyword evidence="11" id="KW-1185">Reference proteome</keyword>
<comment type="subcellular location">
    <subcellularLocation>
        <location evidence="1 6 7">Nucleus</location>
    </subcellularLocation>
</comment>
<keyword evidence="2" id="KW-0217">Developmental protein</keyword>
<dbReference type="GO" id="GO:0000978">
    <property type="term" value="F:RNA polymerase II cis-regulatory region sequence-specific DNA binding"/>
    <property type="evidence" value="ECO:0007669"/>
    <property type="project" value="TreeGrafter"/>
</dbReference>
<evidence type="ECO:0000256" key="4">
    <source>
        <dbReference type="ARBA" id="ARBA00023155"/>
    </source>
</evidence>
<feature type="compositionally biased region" description="Basic and acidic residues" evidence="8">
    <location>
        <begin position="238"/>
        <end position="248"/>
    </location>
</feature>
<dbReference type="SMART" id="SM00389">
    <property type="entry name" value="HOX"/>
    <property type="match status" value="1"/>
</dbReference>
<accession>A0A8S9ZMW9</accession>
<dbReference type="Proteomes" id="UP000605970">
    <property type="component" value="Unassembled WGS sequence"/>
</dbReference>
<dbReference type="PANTHER" id="PTHR45793:SF5">
    <property type="entry name" value="HOMEOTIC PROTEIN OCELLILESS"/>
    <property type="match status" value="1"/>
</dbReference>
<evidence type="ECO:0000259" key="9">
    <source>
        <dbReference type="PROSITE" id="PS50071"/>
    </source>
</evidence>
<keyword evidence="4 6" id="KW-0371">Homeobox</keyword>
<dbReference type="PROSITE" id="PS50071">
    <property type="entry name" value="HOMEOBOX_2"/>
    <property type="match status" value="1"/>
</dbReference>
<evidence type="ECO:0000256" key="6">
    <source>
        <dbReference type="PROSITE-ProRule" id="PRU00108"/>
    </source>
</evidence>
<dbReference type="SUPFAM" id="SSF46689">
    <property type="entry name" value="Homeodomain-like"/>
    <property type="match status" value="1"/>
</dbReference>
<feature type="region of interest" description="Disordered" evidence="8">
    <location>
        <begin position="224"/>
        <end position="248"/>
    </location>
</feature>
<feature type="domain" description="Homeobox" evidence="9">
    <location>
        <begin position="121"/>
        <end position="184"/>
    </location>
</feature>
<comment type="caution">
    <text evidence="10">The sequence shown here is derived from an EMBL/GenBank/DDBJ whole genome shotgun (WGS) entry which is preliminary data.</text>
</comment>
<name>A0A8S9ZMW9_9BILA</name>
<proteinExistence type="predicted"/>
<dbReference type="Pfam" id="PF00046">
    <property type="entry name" value="Homeodomain"/>
    <property type="match status" value="1"/>
</dbReference>
<evidence type="ECO:0000256" key="2">
    <source>
        <dbReference type="ARBA" id="ARBA00022473"/>
    </source>
</evidence>
<evidence type="ECO:0000256" key="8">
    <source>
        <dbReference type="SAM" id="MobiDB-lite"/>
    </source>
</evidence>
<dbReference type="Gene3D" id="1.10.10.60">
    <property type="entry name" value="Homeodomain-like"/>
    <property type="match status" value="1"/>
</dbReference>
<dbReference type="GO" id="GO:0005634">
    <property type="term" value="C:nucleus"/>
    <property type="evidence" value="ECO:0007669"/>
    <property type="project" value="UniProtKB-SubCell"/>
</dbReference>
<organism evidence="10 11">
    <name type="scientific">Meloidogyne graminicola</name>
    <dbReference type="NCBI Taxonomy" id="189291"/>
    <lineage>
        <taxon>Eukaryota</taxon>
        <taxon>Metazoa</taxon>
        <taxon>Ecdysozoa</taxon>
        <taxon>Nematoda</taxon>
        <taxon>Chromadorea</taxon>
        <taxon>Rhabditida</taxon>
        <taxon>Tylenchina</taxon>
        <taxon>Tylenchomorpha</taxon>
        <taxon>Tylenchoidea</taxon>
        <taxon>Meloidogynidae</taxon>
        <taxon>Meloidogyninae</taxon>
        <taxon>Meloidogyne</taxon>
    </lineage>
</organism>
<dbReference type="GO" id="GO:0000981">
    <property type="term" value="F:DNA-binding transcription factor activity, RNA polymerase II-specific"/>
    <property type="evidence" value="ECO:0007669"/>
    <property type="project" value="TreeGrafter"/>
</dbReference>
<evidence type="ECO:0000256" key="3">
    <source>
        <dbReference type="ARBA" id="ARBA00023125"/>
    </source>
</evidence>
<dbReference type="EMBL" id="JABEBT010000050">
    <property type="protein sequence ID" value="KAF7634827.1"/>
    <property type="molecule type" value="Genomic_DNA"/>
</dbReference>
<dbReference type="PANTHER" id="PTHR45793">
    <property type="entry name" value="HOMEOBOX PROTEIN"/>
    <property type="match status" value="1"/>
</dbReference>
<evidence type="ECO:0000256" key="5">
    <source>
        <dbReference type="ARBA" id="ARBA00023242"/>
    </source>
</evidence>
<evidence type="ECO:0000256" key="1">
    <source>
        <dbReference type="ARBA" id="ARBA00004123"/>
    </source>
</evidence>
<dbReference type="InterPro" id="IPR009057">
    <property type="entry name" value="Homeodomain-like_sf"/>
</dbReference>
<sequence>MYNSNNYSIFENQNNNYLKEEEKQNDKFEGMINATAAALLMQQQQQQQQASIFFYIVKHLKTNKNLNNYQTINPTLPFYNNNFQQYFSPSTCSSFINSAFNKTTTLTTPKTELISFCGQQQQTKRERTKYTDSQLNYLENIFRTDKYPDGTKREEIAKVLQLTDVKVQIFNVWFKNRRAKMQNERKFEKLRRDAAKIVAIGRKRIENNTNNNNNINEASTSNYIKREDSIEDTEEEEPKQFRRENKELDNKFEIKKEISNSKPSTSLLTQMKQKTENYLPKFENNNNNIYFNQQWNNSNYVNSYLNNYNEYYSLMQIAANNNSFPQTNNCSNTDFWLGSQSSSLSPSSSSNYNSIQPTTIQSYNYSNTTANQVFNQLASYYNPNNNNYINNYNFSPFYQQQQFLPITQQTVIEQKINRENTTNGHINDKNLTR</sequence>
<feature type="DNA-binding region" description="Homeobox" evidence="6">
    <location>
        <begin position="123"/>
        <end position="185"/>
    </location>
</feature>
<evidence type="ECO:0000256" key="7">
    <source>
        <dbReference type="RuleBase" id="RU000682"/>
    </source>
</evidence>